<dbReference type="InterPro" id="IPR016024">
    <property type="entry name" value="ARM-type_fold"/>
</dbReference>
<dbReference type="GO" id="GO:0010499">
    <property type="term" value="P:proteasomal ubiquitin-independent protein catabolic process"/>
    <property type="evidence" value="ECO:0007669"/>
    <property type="project" value="TreeGrafter"/>
</dbReference>
<dbReference type="GO" id="GO:0006281">
    <property type="term" value="P:DNA repair"/>
    <property type="evidence" value="ECO:0007669"/>
    <property type="project" value="UniProtKB-KW"/>
</dbReference>
<dbReference type="Pfam" id="PF11919">
    <property type="entry name" value="PSME4_C"/>
    <property type="match status" value="1"/>
</dbReference>
<evidence type="ECO:0000256" key="5">
    <source>
        <dbReference type="ARBA" id="ARBA00022737"/>
    </source>
</evidence>
<evidence type="ECO:0000259" key="11">
    <source>
        <dbReference type="Pfam" id="PF16507"/>
    </source>
</evidence>
<dbReference type="OrthoDB" id="17907at2759"/>
<keyword evidence="7" id="KW-0234">DNA repair</keyword>
<gene>
    <name evidence="13" type="ORF">BT96DRAFT_846435</name>
</gene>
<protein>
    <submittedName>
        <fullName evidence="13">ARM repeat-containing protein</fullName>
    </submittedName>
</protein>
<sequence>MDEDDISFADTPAEDVNDPYSLEMQKRSLQTYLDSVPYETETAEYMQSRLEEILGKIAVSAKAQNWHGLTVWDKMLQCWMLLQYPIPKVTRGKMVQLYYSLVTLPGIEARVVRSWADMLSRLLATKAGKRKLESTDLQLPWQPLWRALQKELWTKKRIQDSSRNFINILLFTADQCKRYYPGDEIQNMLATFLPMLTQETVLTIVPVITSFLPPTHCDQYLPLVFKLWEAFNSAVLDDRFLELAGELSEEHVAGATGDNLEGKAVWKDVGIWTETQWEILMGKGLGSMNVPVGITRGSSTTANHADAIAGNSQSLRIKKTVNRPTALAKILVYSMSTDGPVKADPSQSSDSNRSHPTGYLAGSKALDTLDRLITSTESFFHPSNSGQWSLTLTTFLQRLAAEFANRLQEEQRETCKTPVTRRLTSAIRKGFVKTLSTPALLAMFSKDPLSMGLAQASLRILSILEPSLMMPELLDRSYNGLEAIHETHRTTAALSMLSGLARPLTTESVWVGGQKHILPLLELCIPGIDLNDPIKTIYATMFIVSTVQHIKLGDLSIHQSGAPLVDDVGPMDTDDDATRLPAGTEAGMPSLSKSEERALVRDSTAGFADWVVALVRRVLALYENLPEEGGKRNVTGGKSEEGVLKSIKNMMDVVCLHLSDQLFDLVLNLVFDYGTTNAKSNAVRAFGQLVACLSRVKPEKTLAKFMPYCLMQIEQELKHGASSTRTTSTHSVIPSDTSLHWSMAILRGCLGYGGPDLLKHKESIITLVKLLVDNTKNERGYSGTGQLITRLLHTLAEVYPYNGRFVNTSEWNDPEFNRDHNLHWGKFYKPKDVEVDWHVPSDPEIEFVLQIIDEVAMPTLAKIEQLLERVSTWNSADRNDFCRFVQASKAIWAGLPTFLKEPKKDVPNQHLYESETLDLLFTHLDVQAGFTLSDPADPRYQKAVFCRTKFGEVILAAARAFRQKKEGEDHIDAVISVSKAMDVYLLDYGISKGHYDSLQKSYATARDLNRLWPKQPENSRLVYVKRAQLYHSGRAYMHSLYRSRSALDDALIGELVEGSLSPYTRVRRHAQGILLNVYGIYVRSARSTLSVLLGALTKGNDPDRMKGALYVLGDKGIMSYALADEGFHTKYLVSLLECQHEEKPSIQKLVNNFALECLSQLHEDVLHTDAYSLQTTPAVDDALVSLQQEFSPTFISKSLLDDALSKTPIRVAKRNAMYEQTITSILEIASRPNTHWRYVQMASKILSGLIRRDIPLSPSVLEFFLGHSLSSQPSIRRNSQKAITKILAHMKYRTYSKSSDELWREEWSNPLQVMVELPDPSAFLVSCQSPRTPTTVYIDKIRTGFLSWTPRIKGYRQAPSESPIDWGVDSTPFLQVIKTTITTSDYFHKLALLWGQEPSKTGSTVELRSENVLYIKSLAKTFEGDGLDKLLEVIDPLLSDSDKFKQRAGGEFLTGLLRGSKNWGQGNADKLWQWTMSRLDRIFAQIKPDTINFWESMFTYMLEERDPRRNTPLIDWILGLQLEFNGDSAFDMTKSLTVVSILIENMGILFKPMSDKYINLLFNNVNTSYAEIRGHISHLLYTLIKIQWQPFYPSTDLLLQACQIDSDPLCIRDARYQGRISEVLAKLPKWREERLPPPRVSLSEYDKVGLTLLQWIWVSAYGSQACLVFPYAITMMPEILRMSELNDSSELQTYSTAVLYVLSAVTPVKEYIPVILENFVTAIKSSDSWRIRHHALPALIVFLYRNLLYIPPDGVAKVMDVLLDCLADENVEVREMASKVLSGVVRVSQRQSILPLKKRFVSLIKKTKLPSRQDPTYASSLRTLHSAILGCCSLLESMPYSVEPWMPGLTDILAPHATDPPPISTTIRKTASEFKKTHQDTWHKDQLAFDEDQLQNLSTMLVGTSYYA</sequence>
<evidence type="ECO:0000256" key="6">
    <source>
        <dbReference type="ARBA" id="ARBA00022763"/>
    </source>
</evidence>
<dbReference type="InterPro" id="IPR055455">
    <property type="entry name" value="HEAT_PSME4"/>
</dbReference>
<dbReference type="InterPro" id="IPR011989">
    <property type="entry name" value="ARM-like"/>
</dbReference>
<evidence type="ECO:0000313" key="14">
    <source>
        <dbReference type="Proteomes" id="UP000799118"/>
    </source>
</evidence>
<keyword evidence="14" id="KW-1185">Reference proteome</keyword>
<name>A0A6A4ILI2_9AGAR</name>
<keyword evidence="5" id="KW-0677">Repeat</keyword>
<proteinExistence type="inferred from homology"/>
<dbReference type="Gene3D" id="1.25.10.10">
    <property type="entry name" value="Leucine-rich Repeat Variant"/>
    <property type="match status" value="1"/>
</dbReference>
<keyword evidence="6" id="KW-0227">DNA damage</keyword>
<dbReference type="SUPFAM" id="SSF48371">
    <property type="entry name" value="ARM repeat"/>
    <property type="match status" value="1"/>
</dbReference>
<dbReference type="InterPro" id="IPR032430">
    <property type="entry name" value="Blm10_mid"/>
</dbReference>
<dbReference type="PANTHER" id="PTHR32170:SF3">
    <property type="entry name" value="PROTEASOME ACTIVATOR COMPLEX SUBUNIT 4"/>
    <property type="match status" value="1"/>
</dbReference>
<feature type="region of interest" description="Disordered" evidence="9">
    <location>
        <begin position="339"/>
        <end position="361"/>
    </location>
</feature>
<evidence type="ECO:0000256" key="7">
    <source>
        <dbReference type="ARBA" id="ARBA00023204"/>
    </source>
</evidence>
<dbReference type="GO" id="GO:0016607">
    <property type="term" value="C:nuclear speck"/>
    <property type="evidence" value="ECO:0007669"/>
    <property type="project" value="UniProtKB-SubCell"/>
</dbReference>
<dbReference type="Pfam" id="PF23096">
    <property type="entry name" value="HEAT_PSME4"/>
    <property type="match status" value="1"/>
</dbReference>
<dbReference type="Pfam" id="PF16507">
    <property type="entry name" value="HEAT_PSME4_mid"/>
    <property type="match status" value="1"/>
</dbReference>
<dbReference type="EMBL" id="ML769384">
    <property type="protein sequence ID" value="KAE9410730.1"/>
    <property type="molecule type" value="Genomic_DNA"/>
</dbReference>
<evidence type="ECO:0000313" key="13">
    <source>
        <dbReference type="EMBL" id="KAE9410730.1"/>
    </source>
</evidence>
<feature type="compositionally biased region" description="Polar residues" evidence="9">
    <location>
        <begin position="345"/>
        <end position="355"/>
    </location>
</feature>
<feature type="domain" description="Proteasome activator Blm10 middle HEAT repeats region" evidence="11">
    <location>
        <begin position="369"/>
        <end position="898"/>
    </location>
</feature>
<dbReference type="Proteomes" id="UP000799118">
    <property type="component" value="Unassembled WGS sequence"/>
</dbReference>
<evidence type="ECO:0000256" key="2">
    <source>
        <dbReference type="ARBA" id="ARBA00004496"/>
    </source>
</evidence>
<organism evidence="13 14">
    <name type="scientific">Gymnopus androsaceus JB14</name>
    <dbReference type="NCBI Taxonomy" id="1447944"/>
    <lineage>
        <taxon>Eukaryota</taxon>
        <taxon>Fungi</taxon>
        <taxon>Dikarya</taxon>
        <taxon>Basidiomycota</taxon>
        <taxon>Agaricomycotina</taxon>
        <taxon>Agaricomycetes</taxon>
        <taxon>Agaricomycetidae</taxon>
        <taxon>Agaricales</taxon>
        <taxon>Marasmiineae</taxon>
        <taxon>Omphalotaceae</taxon>
        <taxon>Gymnopus</taxon>
    </lineage>
</organism>
<feature type="domain" description="Proteasome activator complex subunit 4-like HEAT repeat-like" evidence="12">
    <location>
        <begin position="1335"/>
        <end position="1539"/>
    </location>
</feature>
<reference evidence="13" key="1">
    <citation type="journal article" date="2019" name="Environ. Microbiol.">
        <title>Fungal ecological strategies reflected in gene transcription - a case study of two litter decomposers.</title>
        <authorList>
            <person name="Barbi F."/>
            <person name="Kohler A."/>
            <person name="Barry K."/>
            <person name="Baskaran P."/>
            <person name="Daum C."/>
            <person name="Fauchery L."/>
            <person name="Ihrmark K."/>
            <person name="Kuo A."/>
            <person name="LaButti K."/>
            <person name="Lipzen A."/>
            <person name="Morin E."/>
            <person name="Grigoriev I.V."/>
            <person name="Henrissat B."/>
            <person name="Lindahl B."/>
            <person name="Martin F."/>
        </authorList>
    </citation>
    <scope>NUCLEOTIDE SEQUENCE</scope>
    <source>
        <strain evidence="13">JB14</strain>
    </source>
</reference>
<evidence type="ECO:0000256" key="3">
    <source>
        <dbReference type="ARBA" id="ARBA00005739"/>
    </source>
</evidence>
<keyword evidence="4" id="KW-0963">Cytoplasm</keyword>
<dbReference type="GO" id="GO:0070628">
    <property type="term" value="F:proteasome binding"/>
    <property type="evidence" value="ECO:0007669"/>
    <property type="project" value="InterPro"/>
</dbReference>
<evidence type="ECO:0000256" key="9">
    <source>
        <dbReference type="SAM" id="MobiDB-lite"/>
    </source>
</evidence>
<evidence type="ECO:0000259" key="10">
    <source>
        <dbReference type="Pfam" id="PF11919"/>
    </source>
</evidence>
<feature type="domain" description="Proteasome activator complex subunit 4 C-terminal" evidence="10">
    <location>
        <begin position="1823"/>
        <end position="1908"/>
    </location>
</feature>
<accession>A0A6A4ILI2</accession>
<dbReference type="InterPro" id="IPR021843">
    <property type="entry name" value="PSME4_C"/>
</dbReference>
<evidence type="ECO:0000256" key="4">
    <source>
        <dbReference type="ARBA" id="ARBA00022490"/>
    </source>
</evidence>
<dbReference type="InterPro" id="IPR035309">
    <property type="entry name" value="PSME4"/>
</dbReference>
<dbReference type="PANTHER" id="PTHR32170">
    <property type="entry name" value="PROTEASOME ACTIVATOR COMPLEX SUBUNIT 4"/>
    <property type="match status" value="1"/>
</dbReference>
<comment type="subcellular location">
    <subcellularLocation>
        <location evidence="2">Cytoplasm</location>
    </subcellularLocation>
    <subcellularLocation>
        <location evidence="1">Nucleus speckle</location>
    </subcellularLocation>
</comment>
<evidence type="ECO:0000256" key="8">
    <source>
        <dbReference type="ARBA" id="ARBA00023242"/>
    </source>
</evidence>
<evidence type="ECO:0000256" key="1">
    <source>
        <dbReference type="ARBA" id="ARBA00004324"/>
    </source>
</evidence>
<evidence type="ECO:0000259" key="12">
    <source>
        <dbReference type="Pfam" id="PF23096"/>
    </source>
</evidence>
<comment type="similarity">
    <text evidence="3">Belongs to the BLM10 family.</text>
</comment>
<keyword evidence="8" id="KW-0539">Nucleus</keyword>
<dbReference type="GO" id="GO:0005829">
    <property type="term" value="C:cytosol"/>
    <property type="evidence" value="ECO:0007669"/>
    <property type="project" value="TreeGrafter"/>
</dbReference>
<dbReference type="GO" id="GO:0016504">
    <property type="term" value="F:peptidase activator activity"/>
    <property type="evidence" value="ECO:0007669"/>
    <property type="project" value="InterPro"/>
</dbReference>